<dbReference type="AlphaFoldDB" id="A0AAW8NRJ1"/>
<keyword evidence="4" id="KW-1185">Reference proteome</keyword>
<comment type="caution">
    <text evidence="1">The sequence shown here is derived from an EMBL/GenBank/DDBJ whole genome shotgun (WGS) entry which is preliminary data.</text>
</comment>
<reference evidence="2 4" key="1">
    <citation type="journal article" date="2022" name="bioRxiv">
        <title>Prophages regulate Shewanella fidelis 3313 motility and biofilm formation: implications for gut colonization dynamics in Ciona robusta.</title>
        <authorList>
            <person name="Natarajan O."/>
            <person name="Gibboney S.L."/>
            <person name="Young M.N."/>
            <person name="Lim S.J."/>
            <person name="Pluta N."/>
            <person name="Atkinson C.G."/>
            <person name="Leigh B.A."/>
            <person name="Liberti A."/>
            <person name="Kees E.D."/>
            <person name="Breitbart M."/>
            <person name="Gralnick J.A."/>
            <person name="Dishaw L.J."/>
        </authorList>
    </citation>
    <scope>NUCLEOTIDE SEQUENCE [LARGE SCALE GENOMIC DNA]</scope>
    <source>
        <strain evidence="2 4">JG4066</strain>
    </source>
</reference>
<gene>
    <name evidence="1" type="ORF">OS133_16295</name>
    <name evidence="2" type="ORF">OS134_04160</name>
</gene>
<evidence type="ECO:0000313" key="3">
    <source>
        <dbReference type="Proteomes" id="UP001259340"/>
    </source>
</evidence>
<dbReference type="NCBIfam" id="TIGR02450">
    <property type="entry name" value="TIGR02450 family Trp-rich protein"/>
    <property type="match status" value="1"/>
</dbReference>
<sequence>MNKINPKKLFNSKWTAVEPKDKQKHFIVTKVKFDENGEVSLCLIEAALTRKESIIDWRELTQPQIWRQGWM</sequence>
<name>A0AAW8NRJ1_9GAMM</name>
<evidence type="ECO:0000313" key="4">
    <source>
        <dbReference type="Proteomes" id="UP001271263"/>
    </source>
</evidence>
<evidence type="ECO:0000313" key="1">
    <source>
        <dbReference type="EMBL" id="MDR8525186.1"/>
    </source>
</evidence>
<organism evidence="1 3">
    <name type="scientific">Shewanella fidelis</name>
    <dbReference type="NCBI Taxonomy" id="173509"/>
    <lineage>
        <taxon>Bacteria</taxon>
        <taxon>Pseudomonadati</taxon>
        <taxon>Pseudomonadota</taxon>
        <taxon>Gammaproteobacteria</taxon>
        <taxon>Alteromonadales</taxon>
        <taxon>Shewanellaceae</taxon>
        <taxon>Shewanella</taxon>
    </lineage>
</organism>
<dbReference type="RefSeq" id="WP_310655446.1">
    <property type="nucleotide sequence ID" value="NZ_JAPMLA010000002.1"/>
</dbReference>
<reference evidence="1" key="2">
    <citation type="submission" date="2022-11" db="EMBL/GenBank/DDBJ databases">
        <title>Prophages regulate Shewanella fidelis motility and biofilm formation: implications for gut colonization dynamics in Ciona robusta.</title>
        <authorList>
            <person name="Natarajan O."/>
            <person name="Gibboney S.L."/>
            <person name="Young M.N."/>
            <person name="Lim S.J."/>
            <person name="Pluta N."/>
            <person name="Atkinson C.G.F."/>
            <person name="Leigh B.A."/>
            <person name="Liberti A."/>
            <person name="Kees E."/>
            <person name="Breitbart M."/>
            <person name="Gralnick J."/>
            <person name="Dishaw L.J."/>
        </authorList>
    </citation>
    <scope>NUCLEOTIDE SEQUENCE</scope>
    <source>
        <strain evidence="1">3313</strain>
    </source>
</reference>
<accession>A0AAW8NRJ1</accession>
<dbReference type="Proteomes" id="UP001259340">
    <property type="component" value="Unassembled WGS sequence"/>
</dbReference>
<dbReference type="Proteomes" id="UP001271263">
    <property type="component" value="Unassembled WGS sequence"/>
</dbReference>
<evidence type="ECO:0000313" key="2">
    <source>
        <dbReference type="EMBL" id="MDW4823269.1"/>
    </source>
</evidence>
<dbReference type="InterPro" id="IPR012663">
    <property type="entry name" value="CHP02450_Tryp"/>
</dbReference>
<protein>
    <submittedName>
        <fullName evidence="1">TIGR02450 family Trp-rich protein</fullName>
    </submittedName>
</protein>
<dbReference type="EMBL" id="JAPMLE010000001">
    <property type="protein sequence ID" value="MDR8525186.1"/>
    <property type="molecule type" value="Genomic_DNA"/>
</dbReference>
<proteinExistence type="predicted"/>
<dbReference type="Pfam" id="PF09493">
    <property type="entry name" value="DUF2389"/>
    <property type="match status" value="1"/>
</dbReference>
<dbReference type="EMBL" id="JAPMLD010000001">
    <property type="protein sequence ID" value="MDW4823269.1"/>
    <property type="molecule type" value="Genomic_DNA"/>
</dbReference>